<feature type="region of interest" description="Disordered" evidence="4">
    <location>
        <begin position="713"/>
        <end position="732"/>
    </location>
</feature>
<dbReference type="SUPFAM" id="SSF48726">
    <property type="entry name" value="Immunoglobulin"/>
    <property type="match status" value="5"/>
</dbReference>
<gene>
    <name evidence="8" type="ORF">LSTR_LSTR007432</name>
</gene>
<feature type="signal peptide" evidence="6">
    <location>
        <begin position="1"/>
        <end position="21"/>
    </location>
</feature>
<evidence type="ECO:0000256" key="2">
    <source>
        <dbReference type="ARBA" id="ARBA00023136"/>
    </source>
</evidence>
<organism evidence="8 9">
    <name type="scientific">Laodelphax striatellus</name>
    <name type="common">Small brown planthopper</name>
    <name type="synonym">Delphax striatella</name>
    <dbReference type="NCBI Taxonomy" id="195883"/>
    <lineage>
        <taxon>Eukaryota</taxon>
        <taxon>Metazoa</taxon>
        <taxon>Ecdysozoa</taxon>
        <taxon>Arthropoda</taxon>
        <taxon>Hexapoda</taxon>
        <taxon>Insecta</taxon>
        <taxon>Pterygota</taxon>
        <taxon>Neoptera</taxon>
        <taxon>Paraneoptera</taxon>
        <taxon>Hemiptera</taxon>
        <taxon>Auchenorrhyncha</taxon>
        <taxon>Fulgoroidea</taxon>
        <taxon>Delphacidae</taxon>
        <taxon>Criomorphinae</taxon>
        <taxon>Laodelphax</taxon>
    </lineage>
</organism>
<evidence type="ECO:0000256" key="3">
    <source>
        <dbReference type="ARBA" id="ARBA00023157"/>
    </source>
</evidence>
<evidence type="ECO:0000313" key="9">
    <source>
        <dbReference type="Proteomes" id="UP000291343"/>
    </source>
</evidence>
<keyword evidence="2 5" id="KW-0472">Membrane</keyword>
<dbReference type="EMBL" id="QKKF02004189">
    <property type="protein sequence ID" value="RZF47505.1"/>
    <property type="molecule type" value="Genomic_DNA"/>
</dbReference>
<dbReference type="PROSITE" id="PS51257">
    <property type="entry name" value="PROKAR_LIPOPROTEIN"/>
    <property type="match status" value="1"/>
</dbReference>
<protein>
    <recommendedName>
        <fullName evidence="7">Ig-like domain-containing protein</fullName>
    </recommendedName>
</protein>
<evidence type="ECO:0000256" key="4">
    <source>
        <dbReference type="SAM" id="MobiDB-lite"/>
    </source>
</evidence>
<feature type="domain" description="Ig-like" evidence="7">
    <location>
        <begin position="160"/>
        <end position="259"/>
    </location>
</feature>
<comment type="subcellular location">
    <subcellularLocation>
        <location evidence="1">Membrane</location>
        <topology evidence="1">Single-pass membrane protein</topology>
    </subcellularLocation>
</comment>
<feature type="chain" id="PRO_5019865944" description="Ig-like domain-containing protein" evidence="6">
    <location>
        <begin position="22"/>
        <end position="833"/>
    </location>
</feature>
<evidence type="ECO:0000256" key="5">
    <source>
        <dbReference type="SAM" id="Phobius"/>
    </source>
</evidence>
<dbReference type="PROSITE" id="PS50835">
    <property type="entry name" value="IG_LIKE"/>
    <property type="match status" value="5"/>
</dbReference>
<proteinExistence type="predicted"/>
<feature type="transmembrane region" description="Helical" evidence="5">
    <location>
        <begin position="680"/>
        <end position="707"/>
    </location>
</feature>
<evidence type="ECO:0000256" key="1">
    <source>
        <dbReference type="ARBA" id="ARBA00004167"/>
    </source>
</evidence>
<evidence type="ECO:0000313" key="8">
    <source>
        <dbReference type="EMBL" id="RZF47505.1"/>
    </source>
</evidence>
<sequence length="833" mass="91687">MSRVCVIGLTVFIALTSCTDQENNDIGIIDTYDDKVPVSDTRAVAGGVAKIPCDVDTQLKDDQLHLVLWYKEGEKGMGVRIPLTPIYSFDGRDGADEAAQHWTDATSLGSRAFFNVKESPAKLTIDGVKDKDGGVYRCRVDFRKSPTRNSRVNLTVIIPPERLSVVDEKGDHIQHYILGPYSEGASLDLACIATGGRPTPRVTWWQENALLDDSWELMSERRVRNVLRVEKLQRRHLHAVFTCQASNNDLVAPISSAVTLDLNLNPLWVKILGENRPISANHTQEVKCEVVGARPAPHIRWWKGSLMLYNATQQTSSDGNRTTSTLHYVPSMEDFGEKLICKATSPFLKEPFLEDSWTLNVRHIPEITLEVGKGQNLTSIKEGDDVHLECTIRANPWVYRVAWEHNGKTLYSNVSDGVRVNNQSLIIKNVSRSHAGVYTCIASNQEGDGQSNPLVVDVKFKPVCRPGQQTVLGAARLEKTEIACEVEANPLAVNFTWKIHPGGGGEGGKSAEEKVEFDVEKTRSTAVVTPMSVTDFGQFSCWATNIIGRQQEPCVYKLIPAGRPEAVTNCTVPNDETGADGEEGELEGRMEVGCEAGFDGGLEQSFQLELYDSDSHQLLRNLTAPRPSFILDPLPAADSRRLDIQIYAFNHKGRSQNTTTLRVHNSNKAERRTAAVTVQFMPLIGAVLGIVGALVLIVLAVALAIYLKSRESTSPASKRSTPSLDSLEKNPDLIPHCNEYQASAEKDVDKLLSCPETTKPKSPFFGEKNLEVIQTESILPHTSFLHADSSTALHILHQTNDEPGQEFMTLSGGPWRRPSPSPAPSTPAAATRF</sequence>
<dbReference type="InterPro" id="IPR036179">
    <property type="entry name" value="Ig-like_dom_sf"/>
</dbReference>
<keyword evidence="9" id="KW-1185">Reference proteome</keyword>
<dbReference type="FunCoup" id="A0A482XMY6">
    <property type="interactions" value="32"/>
</dbReference>
<dbReference type="OrthoDB" id="8825892at2759"/>
<feature type="region of interest" description="Disordered" evidence="4">
    <location>
        <begin position="803"/>
        <end position="833"/>
    </location>
</feature>
<dbReference type="InterPro" id="IPR003599">
    <property type="entry name" value="Ig_sub"/>
</dbReference>
<name>A0A482XMY6_LAOST</name>
<keyword evidence="6" id="KW-0732">Signal</keyword>
<dbReference type="AlphaFoldDB" id="A0A482XMY6"/>
<dbReference type="Proteomes" id="UP000291343">
    <property type="component" value="Unassembled WGS sequence"/>
</dbReference>
<feature type="domain" description="Ig-like" evidence="7">
    <location>
        <begin position="266"/>
        <end position="360"/>
    </location>
</feature>
<dbReference type="InterPro" id="IPR013783">
    <property type="entry name" value="Ig-like_fold"/>
</dbReference>
<dbReference type="GO" id="GO:0016020">
    <property type="term" value="C:membrane"/>
    <property type="evidence" value="ECO:0007669"/>
    <property type="project" value="UniProtKB-SubCell"/>
</dbReference>
<dbReference type="Gene3D" id="2.60.40.10">
    <property type="entry name" value="Immunoglobulins"/>
    <property type="match status" value="5"/>
</dbReference>
<feature type="domain" description="Ig-like" evidence="7">
    <location>
        <begin position="365"/>
        <end position="457"/>
    </location>
</feature>
<dbReference type="STRING" id="195883.A0A482XMY6"/>
<reference evidence="8 9" key="1">
    <citation type="journal article" date="2017" name="Gigascience">
        <title>Genome sequence of the small brown planthopper, Laodelphax striatellus.</title>
        <authorList>
            <person name="Zhu J."/>
            <person name="Jiang F."/>
            <person name="Wang X."/>
            <person name="Yang P."/>
            <person name="Bao Y."/>
            <person name="Zhao W."/>
            <person name="Wang W."/>
            <person name="Lu H."/>
            <person name="Wang Q."/>
            <person name="Cui N."/>
            <person name="Li J."/>
            <person name="Chen X."/>
            <person name="Luo L."/>
            <person name="Yu J."/>
            <person name="Kang L."/>
            <person name="Cui F."/>
        </authorList>
    </citation>
    <scope>NUCLEOTIDE SEQUENCE [LARGE SCALE GENOMIC DNA]</scope>
    <source>
        <strain evidence="8">Lst14</strain>
    </source>
</reference>
<dbReference type="InParanoid" id="A0A482XMY6"/>
<dbReference type="Pfam" id="PF08205">
    <property type="entry name" value="C2-set_2"/>
    <property type="match status" value="2"/>
</dbReference>
<dbReference type="SMART" id="SM00409">
    <property type="entry name" value="IG"/>
    <property type="match status" value="3"/>
</dbReference>
<keyword evidence="5" id="KW-1133">Transmembrane helix</keyword>
<dbReference type="InterPro" id="IPR007110">
    <property type="entry name" value="Ig-like_dom"/>
</dbReference>
<accession>A0A482XMY6</accession>
<keyword evidence="3" id="KW-1015">Disulfide bond</keyword>
<dbReference type="InterPro" id="IPR003598">
    <property type="entry name" value="Ig_sub2"/>
</dbReference>
<dbReference type="PANTHER" id="PTHR23278:SF30">
    <property type="entry name" value="SIDESTEP VIII, ISOFORM B"/>
    <property type="match status" value="1"/>
</dbReference>
<feature type="compositionally biased region" description="Polar residues" evidence="4">
    <location>
        <begin position="713"/>
        <end position="724"/>
    </location>
</feature>
<dbReference type="PANTHER" id="PTHR23278">
    <property type="entry name" value="SIDESTEP PROTEIN"/>
    <property type="match status" value="1"/>
</dbReference>
<evidence type="ECO:0000259" key="7">
    <source>
        <dbReference type="PROSITE" id="PS50835"/>
    </source>
</evidence>
<keyword evidence="5" id="KW-0812">Transmembrane</keyword>
<comment type="caution">
    <text evidence="8">The sequence shown here is derived from an EMBL/GenBank/DDBJ whole genome shotgun (WGS) entry which is preliminary data.</text>
</comment>
<feature type="domain" description="Ig-like" evidence="7">
    <location>
        <begin position="466"/>
        <end position="545"/>
    </location>
</feature>
<evidence type="ECO:0000256" key="6">
    <source>
        <dbReference type="SAM" id="SignalP"/>
    </source>
</evidence>
<feature type="domain" description="Ig-like" evidence="7">
    <location>
        <begin position="34"/>
        <end position="155"/>
    </location>
</feature>
<dbReference type="InterPro" id="IPR013162">
    <property type="entry name" value="CD80_C2-set"/>
</dbReference>
<dbReference type="Pfam" id="PF13927">
    <property type="entry name" value="Ig_3"/>
    <property type="match status" value="1"/>
</dbReference>
<dbReference type="SMART" id="SM00408">
    <property type="entry name" value="IGc2"/>
    <property type="match status" value="3"/>
</dbReference>